<feature type="region of interest" description="Disordered" evidence="1">
    <location>
        <begin position="371"/>
        <end position="394"/>
    </location>
</feature>
<reference evidence="2" key="1">
    <citation type="submission" date="2023-06" db="EMBL/GenBank/DDBJ databases">
        <title>Genome-scale phylogeny and comparative genomics of the fungal order Sordariales.</title>
        <authorList>
            <consortium name="Lawrence Berkeley National Laboratory"/>
            <person name="Hensen N."/>
            <person name="Bonometti L."/>
            <person name="Westerberg I."/>
            <person name="Brannstrom I.O."/>
            <person name="Guillou S."/>
            <person name="Cros-Aarteil S."/>
            <person name="Calhoun S."/>
            <person name="Haridas S."/>
            <person name="Kuo A."/>
            <person name="Mondo S."/>
            <person name="Pangilinan J."/>
            <person name="Riley R."/>
            <person name="Labutti K."/>
            <person name="Andreopoulos B."/>
            <person name="Lipzen A."/>
            <person name="Chen C."/>
            <person name="Yanf M."/>
            <person name="Daum C."/>
            <person name="Ng V."/>
            <person name="Clum A."/>
            <person name="Steindorff A."/>
            <person name="Ohm R."/>
            <person name="Martin F."/>
            <person name="Silar P."/>
            <person name="Natvig D."/>
            <person name="Lalanne C."/>
            <person name="Gautier V."/>
            <person name="Ament-Velasquez S.L."/>
            <person name="Kruys A."/>
            <person name="Hutchinson M.I."/>
            <person name="Powell A.J."/>
            <person name="Barry K."/>
            <person name="Miller A.N."/>
            <person name="Grigoriev I.V."/>
            <person name="Debuchy R."/>
            <person name="Gladieux P."/>
            <person name="Thoren M.H."/>
            <person name="Johannesson H."/>
        </authorList>
    </citation>
    <scope>NUCLEOTIDE SEQUENCE</scope>
    <source>
        <strain evidence="2">CBS 606.72</strain>
    </source>
</reference>
<sequence>MPSLLARALPVLGKVPAASSSSESHVTDAPDIERIRIGPAANHLRDAMMQMYWAGVRRELPYIIMTLRKWQTRDEFSKTVLSDEEDLYIHGYDTFLDQVSHSSRKFGDRHRVRSYGKDDSKPEAKKDAAPSYSEALRDRGWDIYSEMRSDTIKHTIKMDLQEREYQEPNILRRRARILLQSAQFLDIDKVIEYREPEALVSFWKQPAQAQITASSYDEGHMPIFVPQLCFACDVVIRGSMFRNIKTDDIMCEACYRKHHYGHADMTKVYKQCCLRKAVSAKDSQEICNCIDVRRRDSSGRLRILFPVDNDSANSEKHLNTKATTGKVRCGLYELTDMVAEAKYASTQSKLGAKKTLESAKREERMHYRPAQIKNPNGEDPGPRNTATEFGNSYGATTKNTEDVPFYLSDIVDEYPYGNVHMALRVGALVIENGVSNTHGGVLITSRDPPNLQVLRDPSGDIQHSLLLTGRTDRNLYSQHRPRTPKRYKAMMKQVVGGAFCGFFDQPTENQIIDALLEESLRIVETGLKVTEKNAQMEQCVTRIMSTLKGYLSSRIEAYISSIVERLLDPSVELRWNFISNNCQTFCDNIIDRSLFGSMFAPRAPVPSDDAPPAFDSPYPLYLLSFVCRPGAYVPERARSKYDVPNGLTEEYLLKFRYGRHDESDMLDTLSEYWYDWGAFDGSLYPYQDLFPWDCTEAFNRYPVSCGTCNISKHVWAFPFDTWSLLTLHLSRPRNLYPHCGLPASDASTPSLLHNPTPSPTGIMPDTAWFTNRLTILIAQDVLLTAAAAMARCAPFRESTLWLHNSPQERTDRLKLGGIHRAQPFSHHFEKGEYHQYFIAKWAHLTRERKIAEYEKLRDWKATREDVDKLRIIILVNQLEVKPPI</sequence>
<evidence type="ECO:0000256" key="1">
    <source>
        <dbReference type="SAM" id="MobiDB-lite"/>
    </source>
</evidence>
<proteinExistence type="predicted"/>
<gene>
    <name evidence="2" type="ORF">B0T14DRAFT_605114</name>
</gene>
<evidence type="ECO:0000313" key="3">
    <source>
        <dbReference type="Proteomes" id="UP001175000"/>
    </source>
</evidence>
<dbReference type="AlphaFoldDB" id="A0AA39WK86"/>
<feature type="compositionally biased region" description="Polar residues" evidence="1">
    <location>
        <begin position="384"/>
        <end position="394"/>
    </location>
</feature>
<protein>
    <submittedName>
        <fullName evidence="2">Uncharacterized protein</fullName>
    </submittedName>
</protein>
<accession>A0AA39WK86</accession>
<dbReference type="Proteomes" id="UP001175000">
    <property type="component" value="Unassembled WGS sequence"/>
</dbReference>
<comment type="caution">
    <text evidence="2">The sequence shown here is derived from an EMBL/GenBank/DDBJ whole genome shotgun (WGS) entry which is preliminary data.</text>
</comment>
<keyword evidence="3" id="KW-1185">Reference proteome</keyword>
<name>A0AA39WK86_9PEZI</name>
<feature type="compositionally biased region" description="Basic and acidic residues" evidence="1">
    <location>
        <begin position="115"/>
        <end position="128"/>
    </location>
</feature>
<feature type="region of interest" description="Disordered" evidence="1">
    <location>
        <begin position="107"/>
        <end position="129"/>
    </location>
</feature>
<dbReference type="EMBL" id="JAULSU010000005">
    <property type="protein sequence ID" value="KAK0616944.1"/>
    <property type="molecule type" value="Genomic_DNA"/>
</dbReference>
<organism evidence="2 3">
    <name type="scientific">Immersiella caudata</name>
    <dbReference type="NCBI Taxonomy" id="314043"/>
    <lineage>
        <taxon>Eukaryota</taxon>
        <taxon>Fungi</taxon>
        <taxon>Dikarya</taxon>
        <taxon>Ascomycota</taxon>
        <taxon>Pezizomycotina</taxon>
        <taxon>Sordariomycetes</taxon>
        <taxon>Sordariomycetidae</taxon>
        <taxon>Sordariales</taxon>
        <taxon>Lasiosphaeriaceae</taxon>
        <taxon>Immersiella</taxon>
    </lineage>
</organism>
<evidence type="ECO:0000313" key="2">
    <source>
        <dbReference type="EMBL" id="KAK0616944.1"/>
    </source>
</evidence>